<dbReference type="Pfam" id="PF13302">
    <property type="entry name" value="Acetyltransf_3"/>
    <property type="match status" value="1"/>
</dbReference>
<keyword evidence="2" id="KW-0808">Transferase</keyword>
<dbReference type="SUPFAM" id="SSF55729">
    <property type="entry name" value="Acyl-CoA N-acyltransferases (Nat)"/>
    <property type="match status" value="1"/>
</dbReference>
<dbReference type="PANTHER" id="PTHR43792:SF16">
    <property type="entry name" value="N-ACETYLTRANSFERASE DOMAIN-CONTAINING PROTEIN"/>
    <property type="match status" value="1"/>
</dbReference>
<evidence type="ECO:0000313" key="2">
    <source>
        <dbReference type="EMBL" id="TFD70918.1"/>
    </source>
</evidence>
<reference evidence="2 3" key="1">
    <citation type="submission" date="2019-03" db="EMBL/GenBank/DDBJ databases">
        <title>Genomics of glacier-inhabiting Cryobacterium strains.</title>
        <authorList>
            <person name="Liu Q."/>
            <person name="Xin Y.-H."/>
        </authorList>
    </citation>
    <scope>NUCLEOTIDE SEQUENCE [LARGE SCALE GENOMIC DNA]</scope>
    <source>
        <strain evidence="2 3">Hz16</strain>
    </source>
</reference>
<protein>
    <submittedName>
        <fullName evidence="2">N-acetyltransferase</fullName>
    </submittedName>
</protein>
<accession>A0A4R9AW90</accession>
<organism evidence="2 3">
    <name type="scientific">Cryobacterium gelidum</name>
    <dbReference type="NCBI Taxonomy" id="1259164"/>
    <lineage>
        <taxon>Bacteria</taxon>
        <taxon>Bacillati</taxon>
        <taxon>Actinomycetota</taxon>
        <taxon>Actinomycetes</taxon>
        <taxon>Micrococcales</taxon>
        <taxon>Microbacteriaceae</taxon>
        <taxon>Cryobacterium</taxon>
    </lineage>
</organism>
<evidence type="ECO:0000259" key="1">
    <source>
        <dbReference type="Pfam" id="PF13302"/>
    </source>
</evidence>
<dbReference type="GO" id="GO:0016747">
    <property type="term" value="F:acyltransferase activity, transferring groups other than amino-acyl groups"/>
    <property type="evidence" value="ECO:0007669"/>
    <property type="project" value="InterPro"/>
</dbReference>
<comment type="caution">
    <text evidence="2">The sequence shown here is derived from an EMBL/GenBank/DDBJ whole genome shotgun (WGS) entry which is preliminary data.</text>
</comment>
<gene>
    <name evidence="2" type="ORF">E3T50_10210</name>
</gene>
<sequence>MLPAHGQGGWLLAPADEDERGQAELGYRLLPDFWRQGLASEGAAALLAYGFDDLGLTQIFAEAMTVNAGSRAVMSRICLTYLGTRGEGTSGPITGSGQGMVDYALTNDRWAALVEYPALRWCGVR</sequence>
<dbReference type="Gene3D" id="3.40.630.30">
    <property type="match status" value="1"/>
</dbReference>
<dbReference type="InterPro" id="IPR051531">
    <property type="entry name" value="N-acetyltransferase"/>
</dbReference>
<name>A0A4R9AW90_9MICO</name>
<feature type="domain" description="N-acetyltransferase" evidence="1">
    <location>
        <begin position="17"/>
        <end position="77"/>
    </location>
</feature>
<dbReference type="AlphaFoldDB" id="A0A4R9AW90"/>
<proteinExistence type="predicted"/>
<dbReference type="Proteomes" id="UP000297983">
    <property type="component" value="Unassembled WGS sequence"/>
</dbReference>
<evidence type="ECO:0000313" key="3">
    <source>
        <dbReference type="Proteomes" id="UP000297983"/>
    </source>
</evidence>
<dbReference type="InterPro" id="IPR016181">
    <property type="entry name" value="Acyl_CoA_acyltransferase"/>
</dbReference>
<dbReference type="InterPro" id="IPR000182">
    <property type="entry name" value="GNAT_dom"/>
</dbReference>
<dbReference type="EMBL" id="SOHL01000015">
    <property type="protein sequence ID" value="TFD70918.1"/>
    <property type="molecule type" value="Genomic_DNA"/>
</dbReference>
<keyword evidence="3" id="KW-1185">Reference proteome</keyword>
<dbReference type="PANTHER" id="PTHR43792">
    <property type="entry name" value="GNAT FAMILY, PUTATIVE (AFU_ORTHOLOGUE AFUA_3G00765)-RELATED-RELATED"/>
    <property type="match status" value="1"/>
</dbReference>